<dbReference type="InterPro" id="IPR003856">
    <property type="entry name" value="LPS_length_determ_N"/>
</dbReference>
<feature type="transmembrane region" description="Helical" evidence="7">
    <location>
        <begin position="449"/>
        <end position="470"/>
    </location>
</feature>
<dbReference type="PANTHER" id="PTHR32309:SF13">
    <property type="entry name" value="FERRIC ENTEROBACTIN TRANSPORT PROTEIN FEPE"/>
    <property type="match status" value="1"/>
</dbReference>
<evidence type="ECO:0000313" key="10">
    <source>
        <dbReference type="EMBL" id="VAW88632.1"/>
    </source>
</evidence>
<dbReference type="Pfam" id="PF02706">
    <property type="entry name" value="Wzz"/>
    <property type="match status" value="1"/>
</dbReference>
<feature type="domain" description="Tyrosine-protein kinase G-rich" evidence="9">
    <location>
        <begin position="392"/>
        <end position="466"/>
    </location>
</feature>
<dbReference type="GO" id="GO:0005886">
    <property type="term" value="C:plasma membrane"/>
    <property type="evidence" value="ECO:0007669"/>
    <property type="project" value="UniProtKB-SubCell"/>
</dbReference>
<keyword evidence="2" id="KW-1003">Cell membrane</keyword>
<evidence type="ECO:0008006" key="11">
    <source>
        <dbReference type="Google" id="ProtNLM"/>
    </source>
</evidence>
<feature type="domain" description="Polysaccharide chain length determinant N-terminal" evidence="8">
    <location>
        <begin position="7"/>
        <end position="95"/>
    </location>
</feature>
<keyword evidence="5 7" id="KW-0472">Membrane</keyword>
<dbReference type="InterPro" id="IPR050445">
    <property type="entry name" value="Bact_polysacc_biosynth/exp"/>
</dbReference>
<dbReference type="GO" id="GO:0004713">
    <property type="term" value="F:protein tyrosine kinase activity"/>
    <property type="evidence" value="ECO:0007669"/>
    <property type="project" value="TreeGrafter"/>
</dbReference>
<keyword evidence="4 7" id="KW-1133">Transmembrane helix</keyword>
<evidence type="ECO:0000256" key="1">
    <source>
        <dbReference type="ARBA" id="ARBA00004651"/>
    </source>
</evidence>
<feature type="coiled-coil region" evidence="6">
    <location>
        <begin position="222"/>
        <end position="279"/>
    </location>
</feature>
<dbReference type="InterPro" id="IPR032807">
    <property type="entry name" value="GNVR"/>
</dbReference>
<evidence type="ECO:0000259" key="8">
    <source>
        <dbReference type="Pfam" id="PF02706"/>
    </source>
</evidence>
<evidence type="ECO:0000256" key="2">
    <source>
        <dbReference type="ARBA" id="ARBA00022475"/>
    </source>
</evidence>
<reference evidence="10" key="1">
    <citation type="submission" date="2018-06" db="EMBL/GenBank/DDBJ databases">
        <authorList>
            <person name="Zhirakovskaya E."/>
        </authorList>
    </citation>
    <scope>NUCLEOTIDE SEQUENCE</scope>
</reference>
<feature type="coiled-coil region" evidence="6">
    <location>
        <begin position="305"/>
        <end position="353"/>
    </location>
</feature>
<dbReference type="Pfam" id="PF13807">
    <property type="entry name" value="GNVR"/>
    <property type="match status" value="1"/>
</dbReference>
<sequence length="495" mass="55420">MDVKQAEISIGQYFHILRARRFLLIIMPLLSVALAAGYTVQLPKVYTAKTSINFDFQGGNLFFNESNVTRQGPYIQTQMDVIKSRVVAEKVVNSLNEKELENLLAAVAARRSPLDNLISSGRKSILGFFSTSGRVSVGVADTTSSVELTNHQRYPWLAGAARARLKAVPVYGSRFVWVEYTSTNPHIARIVANAYANTYIAVNIEMITEPAKRTKNWLGEQISVLREELEESQARLTAYQQSQGIVATNARMDTENRRLENLTRELIEAQSETRQSVEQLAQLDATLGRGNSPLTLSVIFENALVQRLSSDVRKLEAKRAEQSSKLGLNHPQYQRTLIELREANNDLEQAVKSVIVSIRNLVKLSKNREKSVELDFQKQKKLVLDFKYQHDQIIVLERDVTSAQTTYNTALMQQNQSGLRSLVDQTNANIVDVAKTPSAPSGPKIMKNLAIGVFVGFVFGLGIVILMELVDRRVRSKEDMDNLLGIPVLAILERC</sequence>
<gene>
    <name evidence="10" type="ORF">MNBD_GAMMA16-1170</name>
</gene>
<feature type="transmembrane region" description="Helical" evidence="7">
    <location>
        <begin position="21"/>
        <end position="40"/>
    </location>
</feature>
<evidence type="ECO:0000259" key="9">
    <source>
        <dbReference type="Pfam" id="PF13807"/>
    </source>
</evidence>
<accession>A0A3B0ZMK2</accession>
<evidence type="ECO:0000256" key="3">
    <source>
        <dbReference type="ARBA" id="ARBA00022692"/>
    </source>
</evidence>
<name>A0A3B0ZMK2_9ZZZZ</name>
<proteinExistence type="predicted"/>
<protein>
    <recommendedName>
        <fullName evidence="11">Tyrosine kinase G-rich domain-containing protein</fullName>
    </recommendedName>
</protein>
<evidence type="ECO:0000256" key="6">
    <source>
        <dbReference type="SAM" id="Coils"/>
    </source>
</evidence>
<keyword evidence="3 7" id="KW-0812">Transmembrane</keyword>
<evidence type="ECO:0000256" key="5">
    <source>
        <dbReference type="ARBA" id="ARBA00023136"/>
    </source>
</evidence>
<evidence type="ECO:0000256" key="7">
    <source>
        <dbReference type="SAM" id="Phobius"/>
    </source>
</evidence>
<comment type="subcellular location">
    <subcellularLocation>
        <location evidence="1">Cell membrane</location>
        <topology evidence="1">Multi-pass membrane protein</topology>
    </subcellularLocation>
</comment>
<dbReference type="AlphaFoldDB" id="A0A3B0ZMK2"/>
<keyword evidence="6" id="KW-0175">Coiled coil</keyword>
<evidence type="ECO:0000256" key="4">
    <source>
        <dbReference type="ARBA" id="ARBA00022989"/>
    </source>
</evidence>
<dbReference type="EMBL" id="UOFO01000149">
    <property type="protein sequence ID" value="VAW88632.1"/>
    <property type="molecule type" value="Genomic_DNA"/>
</dbReference>
<dbReference type="PANTHER" id="PTHR32309">
    <property type="entry name" value="TYROSINE-PROTEIN KINASE"/>
    <property type="match status" value="1"/>
</dbReference>
<organism evidence="10">
    <name type="scientific">hydrothermal vent metagenome</name>
    <dbReference type="NCBI Taxonomy" id="652676"/>
    <lineage>
        <taxon>unclassified sequences</taxon>
        <taxon>metagenomes</taxon>
        <taxon>ecological metagenomes</taxon>
    </lineage>
</organism>